<dbReference type="KEGG" id="hmn:HM131_07350"/>
<reference evidence="3 4" key="1">
    <citation type="submission" date="2017-04" db="EMBL/GenBank/DDBJ databases">
        <title>The whole genome sequencing and assembly of Halobacillus mangrovi strain.</title>
        <authorList>
            <person name="Lee S.-J."/>
            <person name="Park M.-K."/>
            <person name="Kim J.-Y."/>
            <person name="Lee Y.-J."/>
            <person name="Yi H."/>
            <person name="Bahn Y.-S."/>
            <person name="Kim J.F."/>
            <person name="Lee D.-W."/>
        </authorList>
    </citation>
    <scope>NUCLEOTIDE SEQUENCE [LARGE SCALE GENOMIC DNA]</scope>
    <source>
        <strain evidence="3 4">KTB 131</strain>
    </source>
</reference>
<dbReference type="EMBL" id="CP020772">
    <property type="protein sequence ID" value="ARI76667.1"/>
    <property type="molecule type" value="Genomic_DNA"/>
</dbReference>
<keyword evidence="4" id="KW-1185">Reference proteome</keyword>
<dbReference type="CDD" id="cd02966">
    <property type="entry name" value="TlpA_like_family"/>
    <property type="match status" value="1"/>
</dbReference>
<dbReference type="GO" id="GO:0016209">
    <property type="term" value="F:antioxidant activity"/>
    <property type="evidence" value="ECO:0007669"/>
    <property type="project" value="InterPro"/>
</dbReference>
<dbReference type="InterPro" id="IPR013766">
    <property type="entry name" value="Thioredoxin_domain"/>
</dbReference>
<evidence type="ECO:0000259" key="2">
    <source>
        <dbReference type="PROSITE" id="PS51352"/>
    </source>
</evidence>
<evidence type="ECO:0000256" key="1">
    <source>
        <dbReference type="ARBA" id="ARBA00023157"/>
    </source>
</evidence>
<gene>
    <name evidence="3" type="ORF">HM131_07350</name>
</gene>
<dbReference type="GO" id="GO:0016491">
    <property type="term" value="F:oxidoreductase activity"/>
    <property type="evidence" value="ECO:0007669"/>
    <property type="project" value="InterPro"/>
</dbReference>
<dbReference type="OrthoDB" id="25753at2"/>
<dbReference type="PANTHER" id="PTHR42852">
    <property type="entry name" value="THIOL:DISULFIDE INTERCHANGE PROTEIN DSBE"/>
    <property type="match status" value="1"/>
</dbReference>
<dbReference type="InterPro" id="IPR036249">
    <property type="entry name" value="Thioredoxin-like_sf"/>
</dbReference>
<feature type="domain" description="Thioredoxin" evidence="2">
    <location>
        <begin position="1"/>
        <end position="138"/>
    </location>
</feature>
<dbReference type="PANTHER" id="PTHR42852:SF13">
    <property type="entry name" value="PROTEIN DIPZ"/>
    <property type="match status" value="1"/>
</dbReference>
<dbReference type="PROSITE" id="PS51352">
    <property type="entry name" value="THIOREDOXIN_2"/>
    <property type="match status" value="1"/>
</dbReference>
<name>A0A1W5ZTS6_9BACI</name>
<evidence type="ECO:0000313" key="3">
    <source>
        <dbReference type="EMBL" id="ARI76667.1"/>
    </source>
</evidence>
<dbReference type="SUPFAM" id="SSF52833">
    <property type="entry name" value="Thioredoxin-like"/>
    <property type="match status" value="1"/>
</dbReference>
<keyword evidence="1" id="KW-1015">Disulfide bond</keyword>
<protein>
    <submittedName>
        <fullName evidence="3">Thioredoxin</fullName>
    </submittedName>
</protein>
<organism evidence="3 4">
    <name type="scientific">Halobacillus mangrovi</name>
    <dbReference type="NCBI Taxonomy" id="402384"/>
    <lineage>
        <taxon>Bacteria</taxon>
        <taxon>Bacillati</taxon>
        <taxon>Bacillota</taxon>
        <taxon>Bacilli</taxon>
        <taxon>Bacillales</taxon>
        <taxon>Bacillaceae</taxon>
        <taxon>Halobacillus</taxon>
    </lineage>
</organism>
<proteinExistence type="predicted"/>
<dbReference type="STRING" id="402384.HM131_07350"/>
<dbReference type="AlphaFoldDB" id="A0A1W5ZTS6"/>
<accession>A0A1W5ZTS6</accession>
<dbReference type="Proteomes" id="UP000192527">
    <property type="component" value="Chromosome"/>
</dbReference>
<dbReference type="Gene3D" id="3.40.30.10">
    <property type="entry name" value="Glutaredoxin"/>
    <property type="match status" value="1"/>
</dbReference>
<dbReference type="InterPro" id="IPR050553">
    <property type="entry name" value="Thioredoxin_ResA/DsbE_sf"/>
</dbReference>
<sequence>MKKAPLFELPYIHNEESYQLDEDIGKVIVLTFWVSWCPDCGSDLPKKEQLYKTMDHDKVKMLTINVSGREREEEKGVQYADEFLTQPTLKDRDREIYNLYECEGVPTTTIIDQQGNVYDQFGDKASFLEIVKSIGKLI</sequence>
<dbReference type="InterPro" id="IPR000866">
    <property type="entry name" value="AhpC/TSA"/>
</dbReference>
<evidence type="ECO:0000313" key="4">
    <source>
        <dbReference type="Proteomes" id="UP000192527"/>
    </source>
</evidence>
<dbReference type="Pfam" id="PF00578">
    <property type="entry name" value="AhpC-TSA"/>
    <property type="match status" value="1"/>
</dbReference>
<dbReference type="RefSeq" id="WP_085029145.1">
    <property type="nucleotide sequence ID" value="NZ_CP020772.1"/>
</dbReference>